<dbReference type="InterPro" id="IPR048591">
    <property type="entry name" value="WDHD1/CFT4_hel"/>
</dbReference>
<dbReference type="InterPro" id="IPR036322">
    <property type="entry name" value="WD40_repeat_dom_sf"/>
</dbReference>
<feature type="domain" description="WDHD1/CFT4 helical bundle" evidence="8">
    <location>
        <begin position="628"/>
        <end position="708"/>
    </location>
</feature>
<dbReference type="Gene3D" id="2.130.10.10">
    <property type="entry name" value="YVTN repeat-like/Quinoprotein amine dehydrogenase"/>
    <property type="match status" value="2"/>
</dbReference>
<keyword evidence="4" id="KW-0539">Nucleus</keyword>
<dbReference type="SMART" id="SM00320">
    <property type="entry name" value="WD40"/>
    <property type="match status" value="4"/>
</dbReference>
<dbReference type="Pfam" id="PF12341">
    <property type="entry name" value="Mcl1_mid"/>
    <property type="match status" value="1"/>
</dbReference>
<feature type="compositionally biased region" description="Acidic residues" evidence="6">
    <location>
        <begin position="910"/>
        <end position="924"/>
    </location>
</feature>
<evidence type="ECO:0000256" key="4">
    <source>
        <dbReference type="ARBA" id="ARBA00023242"/>
    </source>
</evidence>
<evidence type="ECO:0000256" key="5">
    <source>
        <dbReference type="PROSITE-ProRule" id="PRU00221"/>
    </source>
</evidence>
<dbReference type="Pfam" id="PF00400">
    <property type="entry name" value="WD40"/>
    <property type="match status" value="3"/>
</dbReference>
<dbReference type="Pfam" id="PF20946">
    <property type="entry name" value="Ctf4_C"/>
    <property type="match status" value="1"/>
</dbReference>
<feature type="compositionally biased region" description="Basic and acidic residues" evidence="6">
    <location>
        <begin position="706"/>
        <end position="715"/>
    </location>
</feature>
<dbReference type="PANTHER" id="PTHR19932:SF10">
    <property type="entry name" value="WD REPEAT AND HMG-BOX DNA-BINDING PROTEIN 1"/>
    <property type="match status" value="1"/>
</dbReference>
<dbReference type="FunCoup" id="K1VHL7">
    <property type="interactions" value="354"/>
</dbReference>
<comment type="caution">
    <text evidence="9">The sequence shown here is derived from an EMBL/GenBank/DDBJ whole genome shotgun (WGS) entry which is preliminary data.</text>
</comment>
<evidence type="ECO:0000259" key="7">
    <source>
        <dbReference type="Pfam" id="PF12341"/>
    </source>
</evidence>
<dbReference type="GO" id="GO:0003682">
    <property type="term" value="F:chromatin binding"/>
    <property type="evidence" value="ECO:0007669"/>
    <property type="project" value="TreeGrafter"/>
</dbReference>
<organism evidence="9 10">
    <name type="scientific">Trichosporon asahii var. asahii (strain CBS 8904)</name>
    <name type="common">Yeast</name>
    <dbReference type="NCBI Taxonomy" id="1220162"/>
    <lineage>
        <taxon>Eukaryota</taxon>
        <taxon>Fungi</taxon>
        <taxon>Dikarya</taxon>
        <taxon>Basidiomycota</taxon>
        <taxon>Agaricomycotina</taxon>
        <taxon>Tremellomycetes</taxon>
        <taxon>Trichosporonales</taxon>
        <taxon>Trichosporonaceae</taxon>
        <taxon>Trichosporon</taxon>
    </lineage>
</organism>
<comment type="subcellular location">
    <subcellularLocation>
        <location evidence="1">Nucleus</location>
    </subcellularLocation>
</comment>
<keyword evidence="3" id="KW-0677">Repeat</keyword>
<dbReference type="OrthoDB" id="427368at2759"/>
<evidence type="ECO:0000256" key="3">
    <source>
        <dbReference type="ARBA" id="ARBA00022737"/>
    </source>
</evidence>
<evidence type="ECO:0000259" key="8">
    <source>
        <dbReference type="Pfam" id="PF20946"/>
    </source>
</evidence>
<sequence>MVEASADAITTVPCHLAGITRVAFSPDGSKDHLVTASADNVARLFTYPANEFEGYVTRSPGVAIRWVAMDQKGEQVAVCSDDNIKPVRSAAWDPEGKFLVTAGCDGKIKIYDTTGTAPACVKIMEGIIGQTDVDGNYFAVPLRTNDIGIIAKDGWAKLPTFSQDGHKGPVSELAWSPNGKYLATAAGNEIIVWKTEGRQVVSRYTYEDGEVSGLVWSPKDNMIAFTALDGSFNRWKEPVPSHEVSPVLSDAAVAKKVDKLLDDGLFGDDDDLDDQGEDLGEDLGDDWIVDDDGGLGAIDDSEDKWTKGRTEVVNVTKAQPAFVPGATEWRSKKRYLAFNMIGVVDVTDQETHNVVNVEFHDTSARRGYHFSDHNKYSMASLGEQGIAYAAPSDKELGTPSVVHYRPYDSWGSSAEWTVNLLDGEEPVAIAAGGPANGMGAVVVATSRGFVRFFSAGGIQRYMWRLGEDVVTMVAGKESVLIIHREGGTTLDGCQNLHYSLLDIDSYDVVQQGRVPLPRKVTLTWAGINNFGAPVIFDSDGLLSVLDRFRRPGQARWVPLFDAEMLRDAAKKETYWPVGVTDSHFNCIILKGFEKEPWFPRPLIQELDLRMPLLGLDNAQAQLEESVARSSVELNLTAEPSRERTVNIDKELLQLVQGACKADQLARALDLTRLMHSTSTLDAAMKLATFYHLPGFQQRIAKVKEAKEREPVRQVREYGYTAPRPRESNGGERVERQFGDFAPSTRKRSFAGKGNGKARAHTPQASAQTFIPETPDAEDEYAGDNSAMLLDDMEEQAAEYEESFTSPPVKRKREAESSLPSLPSLPPAFSKEAPKNPFAKKPPASNPFARPGGTAKPLDSVKSTSFFDRVDDIEAHKPKRGKLATGAKDKSKQTSLSFAKKPPLRAQDSMTETEEESLGVLEETDSNLQETLVDEPESL</sequence>
<feature type="compositionally biased region" description="Low complexity" evidence="6">
    <location>
        <begin position="834"/>
        <end position="848"/>
    </location>
</feature>
<evidence type="ECO:0000256" key="1">
    <source>
        <dbReference type="ARBA" id="ARBA00004123"/>
    </source>
</evidence>
<protein>
    <recommendedName>
        <fullName evidence="11">Minichromosome loss protein Mcl1 middle region domain-containing protein</fullName>
    </recommendedName>
</protein>
<dbReference type="InterPro" id="IPR022100">
    <property type="entry name" value="WDHD1/CFT4_beta-prop_2nd"/>
</dbReference>
<dbReference type="InParanoid" id="K1VHL7"/>
<evidence type="ECO:0000256" key="2">
    <source>
        <dbReference type="ARBA" id="ARBA00022574"/>
    </source>
</evidence>
<gene>
    <name evidence="9" type="ORF">A1Q2_05310</name>
</gene>
<dbReference type="InterPro" id="IPR015943">
    <property type="entry name" value="WD40/YVTN_repeat-like_dom_sf"/>
</dbReference>
<reference evidence="9 10" key="1">
    <citation type="journal article" date="2012" name="Eukaryot. Cell">
        <title>Genome sequence of the Trichosporon asahii environmental strain CBS 8904.</title>
        <authorList>
            <person name="Yang R.Y."/>
            <person name="Li H.T."/>
            <person name="Zhu H."/>
            <person name="Zhou G.P."/>
            <person name="Wang M."/>
            <person name="Wang L."/>
        </authorList>
    </citation>
    <scope>NUCLEOTIDE SEQUENCE [LARGE SCALE GENOMIC DNA]</scope>
    <source>
        <strain evidence="9 10">CBS 8904</strain>
    </source>
</reference>
<keyword evidence="10" id="KW-1185">Reference proteome</keyword>
<dbReference type="eggNOG" id="KOG1274">
    <property type="taxonomic scope" value="Eukaryota"/>
</dbReference>
<dbReference type="PROSITE" id="PS50082">
    <property type="entry name" value="WD_REPEATS_2"/>
    <property type="match status" value="1"/>
</dbReference>
<evidence type="ECO:0000256" key="6">
    <source>
        <dbReference type="SAM" id="MobiDB-lite"/>
    </source>
</evidence>
<dbReference type="OMA" id="RYAHTNG"/>
<feature type="region of interest" description="Disordered" evidence="6">
    <location>
        <begin position="706"/>
        <end position="780"/>
    </location>
</feature>
<evidence type="ECO:0000313" key="9">
    <source>
        <dbReference type="EMBL" id="EKD00341.1"/>
    </source>
</evidence>
<name>K1VHL7_TRIAC</name>
<feature type="region of interest" description="Disordered" evidence="6">
    <location>
        <begin position="795"/>
        <end position="938"/>
    </location>
</feature>
<keyword evidence="2 5" id="KW-0853">WD repeat</keyword>
<dbReference type="AlphaFoldDB" id="K1VHL7"/>
<dbReference type="HOGENOM" id="CLU_004219_1_0_1"/>
<feature type="compositionally biased region" description="Basic and acidic residues" evidence="6">
    <location>
        <begin position="723"/>
        <end position="737"/>
    </location>
</feature>
<dbReference type="GO" id="GO:0043596">
    <property type="term" value="C:nuclear replication fork"/>
    <property type="evidence" value="ECO:0007669"/>
    <property type="project" value="TreeGrafter"/>
</dbReference>
<dbReference type="SUPFAM" id="SSF50978">
    <property type="entry name" value="WD40 repeat-like"/>
    <property type="match status" value="1"/>
</dbReference>
<feature type="compositionally biased region" description="Basic residues" evidence="6">
    <location>
        <begin position="744"/>
        <end position="759"/>
    </location>
</feature>
<evidence type="ECO:0008006" key="11">
    <source>
        <dbReference type="Google" id="ProtNLM"/>
    </source>
</evidence>
<evidence type="ECO:0000313" key="10">
    <source>
        <dbReference type="Proteomes" id="UP000006757"/>
    </source>
</evidence>
<dbReference type="GO" id="GO:0000278">
    <property type="term" value="P:mitotic cell cycle"/>
    <property type="evidence" value="ECO:0007669"/>
    <property type="project" value="TreeGrafter"/>
</dbReference>
<dbReference type="GO" id="GO:0006281">
    <property type="term" value="P:DNA repair"/>
    <property type="evidence" value="ECO:0007669"/>
    <property type="project" value="TreeGrafter"/>
</dbReference>
<dbReference type="PANTHER" id="PTHR19932">
    <property type="entry name" value="WD REPEAT AND HMG-BOX DNA BINDING PROTEIN"/>
    <property type="match status" value="1"/>
</dbReference>
<feature type="repeat" description="WD" evidence="5">
    <location>
        <begin position="80"/>
        <end position="112"/>
    </location>
</feature>
<dbReference type="Proteomes" id="UP000006757">
    <property type="component" value="Unassembled WGS sequence"/>
</dbReference>
<dbReference type="InterPro" id="IPR001680">
    <property type="entry name" value="WD40_rpt"/>
</dbReference>
<dbReference type="EMBL" id="AMBO01000343">
    <property type="protein sequence ID" value="EKD00341.1"/>
    <property type="molecule type" value="Genomic_DNA"/>
</dbReference>
<dbReference type="GO" id="GO:0006261">
    <property type="term" value="P:DNA-templated DNA replication"/>
    <property type="evidence" value="ECO:0007669"/>
    <property type="project" value="TreeGrafter"/>
</dbReference>
<proteinExistence type="predicted"/>
<dbReference type="STRING" id="1220162.K1VHL7"/>
<accession>K1VHL7</accession>
<feature type="domain" description="WDHD1/CFT4 second beta-propeller" evidence="7">
    <location>
        <begin position="321"/>
        <end position="612"/>
    </location>
</feature>